<reference evidence="1 2" key="1">
    <citation type="submission" date="2024-01" db="EMBL/GenBank/DDBJ databases">
        <title>The genomes of 5 underutilized Papilionoideae crops provide insights into root nodulation and disease resistanc.</title>
        <authorList>
            <person name="Jiang F."/>
        </authorList>
    </citation>
    <scope>NUCLEOTIDE SEQUENCE [LARGE SCALE GENOMIC DNA]</scope>
    <source>
        <strain evidence="1">LVBAO_FW01</strain>
        <tissue evidence="1">Leaves</tissue>
    </source>
</reference>
<comment type="caution">
    <text evidence="1">The sequence shown here is derived from an EMBL/GenBank/DDBJ whole genome shotgun (WGS) entry which is preliminary data.</text>
</comment>
<protein>
    <submittedName>
        <fullName evidence="1">Uncharacterized protein</fullName>
    </submittedName>
</protein>
<dbReference type="Proteomes" id="UP001367508">
    <property type="component" value="Unassembled WGS sequence"/>
</dbReference>
<dbReference type="EMBL" id="JAYMYQ010000006">
    <property type="protein sequence ID" value="KAK7324919.1"/>
    <property type="molecule type" value="Genomic_DNA"/>
</dbReference>
<accession>A0AAN9Q7Z6</accession>
<keyword evidence="2" id="KW-1185">Reference proteome</keyword>
<proteinExistence type="predicted"/>
<evidence type="ECO:0000313" key="1">
    <source>
        <dbReference type="EMBL" id="KAK7324919.1"/>
    </source>
</evidence>
<sequence>MLIWSVNKRFRIFFVQEHLDLNELSTYRSNSRVTSKQALALSMKYCLCCHEIGHMLGGEDRYDLSQLVACHIEKTTKNA</sequence>
<evidence type="ECO:0000313" key="2">
    <source>
        <dbReference type="Proteomes" id="UP001367508"/>
    </source>
</evidence>
<dbReference type="AlphaFoldDB" id="A0AAN9Q7Z6"/>
<name>A0AAN9Q7Z6_CANGL</name>
<organism evidence="1 2">
    <name type="scientific">Canavalia gladiata</name>
    <name type="common">Sword bean</name>
    <name type="synonym">Dolichos gladiatus</name>
    <dbReference type="NCBI Taxonomy" id="3824"/>
    <lineage>
        <taxon>Eukaryota</taxon>
        <taxon>Viridiplantae</taxon>
        <taxon>Streptophyta</taxon>
        <taxon>Embryophyta</taxon>
        <taxon>Tracheophyta</taxon>
        <taxon>Spermatophyta</taxon>
        <taxon>Magnoliopsida</taxon>
        <taxon>eudicotyledons</taxon>
        <taxon>Gunneridae</taxon>
        <taxon>Pentapetalae</taxon>
        <taxon>rosids</taxon>
        <taxon>fabids</taxon>
        <taxon>Fabales</taxon>
        <taxon>Fabaceae</taxon>
        <taxon>Papilionoideae</taxon>
        <taxon>50 kb inversion clade</taxon>
        <taxon>NPAAA clade</taxon>
        <taxon>indigoferoid/millettioid clade</taxon>
        <taxon>Phaseoleae</taxon>
        <taxon>Canavalia</taxon>
    </lineage>
</organism>
<gene>
    <name evidence="1" type="ORF">VNO77_28865</name>
</gene>